<evidence type="ECO:0000313" key="1">
    <source>
        <dbReference type="EMBL" id="PRY99443.1"/>
    </source>
</evidence>
<sequence length="262" mass="28745">MPISINKAQTTENRHYYQLPNGTDTWITSFIGMNSVERRAKNVGPREPVGFPPPLEPIAYLVEQGSNMTNPGHYHQADQFQVFLSQGGKFGVKPIDMLTVHYATAFSPYAPIQAAEEKVVYLTLRNGWDPGARWMPQFKEELKASKLPHRSGVGKKPAVFGETGGIAELTTLDQQEIIPSSEDGMASTLYQCPAGTQITGPEPSSGAGQYWLVVKGECDFGGRKLEHYGLSFVAPSEQAVVIRATDQPVAILMMQFAKRLSA</sequence>
<name>A0A2T0XKH8_9BURK</name>
<proteinExistence type="predicted"/>
<keyword evidence="2" id="KW-1185">Reference proteome</keyword>
<gene>
    <name evidence="1" type="ORF">BCM14_0889</name>
</gene>
<dbReference type="OrthoDB" id="6958049at2"/>
<dbReference type="AlphaFoldDB" id="A0A2T0XKH8"/>
<protein>
    <recommendedName>
        <fullName evidence="3">Pirin</fullName>
    </recommendedName>
</protein>
<dbReference type="Proteomes" id="UP000238308">
    <property type="component" value="Unassembled WGS sequence"/>
</dbReference>
<accession>A0A2T0XKH8</accession>
<dbReference type="EMBL" id="PVTV01000011">
    <property type="protein sequence ID" value="PRY99443.1"/>
    <property type="molecule type" value="Genomic_DNA"/>
</dbReference>
<evidence type="ECO:0008006" key="3">
    <source>
        <dbReference type="Google" id="ProtNLM"/>
    </source>
</evidence>
<evidence type="ECO:0000313" key="2">
    <source>
        <dbReference type="Proteomes" id="UP000238308"/>
    </source>
</evidence>
<dbReference type="RefSeq" id="WP_106226740.1">
    <property type="nucleotide sequence ID" value="NZ_PVTV01000011.1"/>
</dbReference>
<organism evidence="1 2">
    <name type="scientific">Jezberella montanilacus</name>
    <dbReference type="NCBI Taxonomy" id="323426"/>
    <lineage>
        <taxon>Bacteria</taxon>
        <taxon>Pseudomonadati</taxon>
        <taxon>Pseudomonadota</taxon>
        <taxon>Betaproteobacteria</taxon>
        <taxon>Burkholderiales</taxon>
        <taxon>Alcaligenaceae</taxon>
        <taxon>Jezberella</taxon>
    </lineage>
</organism>
<reference evidence="1 2" key="1">
    <citation type="submission" date="2018-03" db="EMBL/GenBank/DDBJ databases">
        <title>Genomic Encyclopedia of Type Strains, Phase III (KMG-III): the genomes of soil and plant-associated and newly described type strains.</title>
        <authorList>
            <person name="Whitman W."/>
        </authorList>
    </citation>
    <scope>NUCLEOTIDE SEQUENCE [LARGE SCALE GENOMIC DNA]</scope>
    <source>
        <strain evidence="1 2">MWH-P2sevCIIIb</strain>
    </source>
</reference>
<comment type="caution">
    <text evidence="1">The sequence shown here is derived from an EMBL/GenBank/DDBJ whole genome shotgun (WGS) entry which is preliminary data.</text>
</comment>